<feature type="compositionally biased region" description="Basic and acidic residues" evidence="1">
    <location>
        <begin position="63"/>
        <end position="74"/>
    </location>
</feature>
<reference evidence="2 3" key="1">
    <citation type="submission" date="2014-04" db="EMBL/GenBank/DDBJ databases">
        <authorList>
            <consortium name="DOE Joint Genome Institute"/>
            <person name="Kuo A."/>
            <person name="Girlanda M."/>
            <person name="Perotto S."/>
            <person name="Kohler A."/>
            <person name="Nagy L.G."/>
            <person name="Floudas D."/>
            <person name="Copeland A."/>
            <person name="Barry K.W."/>
            <person name="Cichocki N."/>
            <person name="Veneault-Fourrey C."/>
            <person name="LaButti K."/>
            <person name="Lindquist E.A."/>
            <person name="Lipzen A."/>
            <person name="Lundell T."/>
            <person name="Morin E."/>
            <person name="Murat C."/>
            <person name="Sun H."/>
            <person name="Tunlid A."/>
            <person name="Henrissat B."/>
            <person name="Grigoriev I.V."/>
            <person name="Hibbett D.S."/>
            <person name="Martin F."/>
            <person name="Nordberg H.P."/>
            <person name="Cantor M.N."/>
            <person name="Hua S.X."/>
        </authorList>
    </citation>
    <scope>NUCLEOTIDE SEQUENCE [LARGE SCALE GENOMIC DNA]</scope>
    <source>
        <strain evidence="2 3">MUT 4182</strain>
    </source>
</reference>
<dbReference type="AlphaFoldDB" id="A0A0C3Q5K3"/>
<evidence type="ECO:0000313" key="2">
    <source>
        <dbReference type="EMBL" id="KIO18354.1"/>
    </source>
</evidence>
<keyword evidence="3" id="KW-1185">Reference proteome</keyword>
<evidence type="ECO:0000313" key="3">
    <source>
        <dbReference type="Proteomes" id="UP000054248"/>
    </source>
</evidence>
<sequence length="412" mass="46043">MSQSDIQTVRRVAGEECPDTHPILTPKMELDQPLPTEQPDHMPTLTATPCSDESTVWPDYASPEERLPKPTSEDLNKRMANLSQTEQKADENVRYAVQPRKWAKELRGRSSPSGWSTPIRSRWLVFESLDDRLELWDIEGGGGSDDASNGDGPVASFDGLSGSSVDGCVVVDEAGRSAELYISTTAHQVYIFTLDLPHRCLKEKQGDWWAFAKKESANVQGWLYNPHAKTPIIRLACARGVTENQNVLDVWIKDENVIVARNSTIDIYNRSTLAAIFEGAHSESGSFFPIVKPQQSLPACPDHGSFLHRVRLLRRHPIRVTTSASTTIIHALFMYFGWVIRRIDLHGNGDPTTNLGATISGPRRVADGINNPLVLEWGRSGSRMVALDDYTLQVYFADTRDIRKMAMKLPYE</sequence>
<organism evidence="2 3">
    <name type="scientific">Tulasnella calospora MUT 4182</name>
    <dbReference type="NCBI Taxonomy" id="1051891"/>
    <lineage>
        <taxon>Eukaryota</taxon>
        <taxon>Fungi</taxon>
        <taxon>Dikarya</taxon>
        <taxon>Basidiomycota</taxon>
        <taxon>Agaricomycotina</taxon>
        <taxon>Agaricomycetes</taxon>
        <taxon>Cantharellales</taxon>
        <taxon>Tulasnellaceae</taxon>
        <taxon>Tulasnella</taxon>
    </lineage>
</organism>
<evidence type="ECO:0000256" key="1">
    <source>
        <dbReference type="SAM" id="MobiDB-lite"/>
    </source>
</evidence>
<dbReference type="OrthoDB" id="3266138at2759"/>
<reference evidence="3" key="2">
    <citation type="submission" date="2015-01" db="EMBL/GenBank/DDBJ databases">
        <title>Evolutionary Origins and Diversification of the Mycorrhizal Mutualists.</title>
        <authorList>
            <consortium name="DOE Joint Genome Institute"/>
            <consortium name="Mycorrhizal Genomics Consortium"/>
            <person name="Kohler A."/>
            <person name="Kuo A."/>
            <person name="Nagy L.G."/>
            <person name="Floudas D."/>
            <person name="Copeland A."/>
            <person name="Barry K.W."/>
            <person name="Cichocki N."/>
            <person name="Veneault-Fourrey C."/>
            <person name="LaButti K."/>
            <person name="Lindquist E.A."/>
            <person name="Lipzen A."/>
            <person name="Lundell T."/>
            <person name="Morin E."/>
            <person name="Murat C."/>
            <person name="Riley R."/>
            <person name="Ohm R."/>
            <person name="Sun H."/>
            <person name="Tunlid A."/>
            <person name="Henrissat B."/>
            <person name="Grigoriev I.V."/>
            <person name="Hibbett D.S."/>
            <person name="Martin F."/>
        </authorList>
    </citation>
    <scope>NUCLEOTIDE SEQUENCE [LARGE SCALE GENOMIC DNA]</scope>
    <source>
        <strain evidence="3">MUT 4182</strain>
    </source>
</reference>
<protein>
    <submittedName>
        <fullName evidence="2">Uncharacterized protein</fullName>
    </submittedName>
</protein>
<dbReference type="Proteomes" id="UP000054248">
    <property type="component" value="Unassembled WGS sequence"/>
</dbReference>
<dbReference type="HOGENOM" id="CLU_667633_0_0_1"/>
<proteinExistence type="predicted"/>
<gene>
    <name evidence="2" type="ORF">M407DRAFT_31983</name>
</gene>
<accession>A0A0C3Q5K3</accession>
<dbReference type="EMBL" id="KN823293">
    <property type="protein sequence ID" value="KIO18354.1"/>
    <property type="molecule type" value="Genomic_DNA"/>
</dbReference>
<name>A0A0C3Q5K3_9AGAM</name>
<feature type="compositionally biased region" description="Polar residues" evidence="1">
    <location>
        <begin position="45"/>
        <end position="54"/>
    </location>
</feature>
<feature type="region of interest" description="Disordered" evidence="1">
    <location>
        <begin position="1"/>
        <end position="74"/>
    </location>
</feature>